<proteinExistence type="predicted"/>
<keyword evidence="1" id="KW-0479">Metal-binding</keyword>
<evidence type="ECO:0000259" key="4">
    <source>
        <dbReference type="PROSITE" id="PS51746"/>
    </source>
</evidence>
<dbReference type="GO" id="GO:0004722">
    <property type="term" value="F:protein serine/threonine phosphatase activity"/>
    <property type="evidence" value="ECO:0007669"/>
    <property type="project" value="InterPro"/>
</dbReference>
<dbReference type="Pfam" id="PF00481">
    <property type="entry name" value="PP2C"/>
    <property type="match status" value="1"/>
</dbReference>
<dbReference type="SMART" id="SM00332">
    <property type="entry name" value="PP2Cc"/>
    <property type="match status" value="1"/>
</dbReference>
<accession>A0A481Z2B4</accession>
<evidence type="ECO:0000256" key="3">
    <source>
        <dbReference type="ARBA" id="ARBA00022912"/>
    </source>
</evidence>
<keyword evidence="3" id="KW-0904">Protein phosphatase</keyword>
<reference evidence="5" key="1">
    <citation type="journal article" date="2019" name="MBio">
        <title>Virus Genomes from Deep Sea Sediments Expand the Ocean Megavirome and Support Independent Origins of Viral Gigantism.</title>
        <authorList>
            <person name="Backstrom D."/>
            <person name="Yutin N."/>
            <person name="Jorgensen S.L."/>
            <person name="Dharamshi J."/>
            <person name="Homa F."/>
            <person name="Zaremba-Niedwiedzka K."/>
            <person name="Spang A."/>
            <person name="Wolf Y.I."/>
            <person name="Koonin E.V."/>
            <person name="Ettema T.J."/>
        </authorList>
    </citation>
    <scope>NUCLEOTIDE SEQUENCE</scope>
</reference>
<organism evidence="5">
    <name type="scientific">Mimivirus LCMiAC02</name>
    <dbReference type="NCBI Taxonomy" id="2506609"/>
    <lineage>
        <taxon>Viruses</taxon>
        <taxon>Varidnaviria</taxon>
        <taxon>Bamfordvirae</taxon>
        <taxon>Nucleocytoviricota</taxon>
        <taxon>Megaviricetes</taxon>
        <taxon>Imitervirales</taxon>
        <taxon>Mimiviridae</taxon>
        <taxon>Klosneuvirinae</taxon>
    </lineage>
</organism>
<dbReference type="PANTHER" id="PTHR47992">
    <property type="entry name" value="PROTEIN PHOSPHATASE"/>
    <property type="match status" value="1"/>
</dbReference>
<name>A0A481Z2B4_9VIRU</name>
<evidence type="ECO:0000313" key="5">
    <source>
        <dbReference type="EMBL" id="QBK88934.1"/>
    </source>
</evidence>
<keyword evidence="2" id="KW-0378">Hydrolase</keyword>
<dbReference type="PROSITE" id="PS51746">
    <property type="entry name" value="PPM_2"/>
    <property type="match status" value="1"/>
</dbReference>
<dbReference type="InterPro" id="IPR036457">
    <property type="entry name" value="PPM-type-like_dom_sf"/>
</dbReference>
<gene>
    <name evidence="5" type="ORF">LCMiAC02_00270</name>
</gene>
<dbReference type="InterPro" id="IPR000222">
    <property type="entry name" value="PP2C_BS"/>
</dbReference>
<sequence length="266" mass="30423">MSVYVASIKGRRDKNEDKHDIIINSNGRNKQLNNIDFYAVYDGHGGNEVSTYLKDRLSPHFTKKNLIYPLPQKYVIKVYDYLQNSLRNHKFAYRAGSTGLVVIVFLLNGKKSLSIFNNGDCRCIICRRNIAIPLTKDHKPHWPEELYRIDKIGGEKIDWSGHDPRINGLSVSRSFGDLDSVPEVTHRPQLFGYTLGKDDKFIIMACDGLWDVLDNSEACNFVLMNCYDRTLKIRINKKNDIAQKLAEYALKKGSGDNVTVIVVFFD</sequence>
<dbReference type="EMBL" id="MK500406">
    <property type="protein sequence ID" value="QBK88934.1"/>
    <property type="molecule type" value="Genomic_DNA"/>
</dbReference>
<dbReference type="InterPro" id="IPR015655">
    <property type="entry name" value="PP2C"/>
</dbReference>
<dbReference type="Gene3D" id="3.60.40.10">
    <property type="entry name" value="PPM-type phosphatase domain"/>
    <property type="match status" value="1"/>
</dbReference>
<protein>
    <submittedName>
        <fullName evidence="5">Protein phosphatase 2C</fullName>
    </submittedName>
</protein>
<dbReference type="SUPFAM" id="SSF81606">
    <property type="entry name" value="PP2C-like"/>
    <property type="match status" value="1"/>
</dbReference>
<dbReference type="PROSITE" id="PS01032">
    <property type="entry name" value="PPM_1"/>
    <property type="match status" value="1"/>
</dbReference>
<evidence type="ECO:0000256" key="2">
    <source>
        <dbReference type="ARBA" id="ARBA00022801"/>
    </source>
</evidence>
<dbReference type="GO" id="GO:0046872">
    <property type="term" value="F:metal ion binding"/>
    <property type="evidence" value="ECO:0007669"/>
    <property type="project" value="UniProtKB-KW"/>
</dbReference>
<dbReference type="CDD" id="cd00143">
    <property type="entry name" value="PP2Cc"/>
    <property type="match status" value="1"/>
</dbReference>
<dbReference type="InterPro" id="IPR001932">
    <property type="entry name" value="PPM-type_phosphatase-like_dom"/>
</dbReference>
<feature type="domain" description="PPM-type phosphatase" evidence="4">
    <location>
        <begin position="2"/>
        <end position="265"/>
    </location>
</feature>
<evidence type="ECO:0000256" key="1">
    <source>
        <dbReference type="ARBA" id="ARBA00022723"/>
    </source>
</evidence>